<dbReference type="EMBL" id="UARW01000010">
    <property type="protein sequence ID" value="SQD06386.1"/>
    <property type="molecule type" value="Genomic_DNA"/>
</dbReference>
<evidence type="ECO:0000313" key="2">
    <source>
        <dbReference type="Proteomes" id="UP000250991"/>
    </source>
</evidence>
<dbReference type="Proteomes" id="UP000250991">
    <property type="component" value="Unassembled WGS sequence"/>
</dbReference>
<gene>
    <name evidence="1" type="ORF">NCTC8009_06980</name>
</gene>
<evidence type="ECO:0000313" key="1">
    <source>
        <dbReference type="EMBL" id="SQD06386.1"/>
    </source>
</evidence>
<name>A0A2X3K2Y1_ECOLX</name>
<protein>
    <submittedName>
        <fullName evidence="1">Uncharacterized protein</fullName>
    </submittedName>
</protein>
<sequence>MLVATPASSSPEVQDVNVFYILFSQELVFNISDVVLGQLPGVERLDGTLTSGGDEQQVSRISPY</sequence>
<dbReference type="AlphaFoldDB" id="A0A2X3K2Y1"/>
<reference evidence="1 2" key="1">
    <citation type="submission" date="2018-06" db="EMBL/GenBank/DDBJ databases">
        <authorList>
            <consortium name="Pathogen Informatics"/>
            <person name="Doyle S."/>
        </authorList>
    </citation>
    <scope>NUCLEOTIDE SEQUENCE [LARGE SCALE GENOMIC DNA]</scope>
    <source>
        <strain evidence="1 2">NCTC8009</strain>
    </source>
</reference>
<organism evidence="1 2">
    <name type="scientific">Escherichia coli</name>
    <dbReference type="NCBI Taxonomy" id="562"/>
    <lineage>
        <taxon>Bacteria</taxon>
        <taxon>Pseudomonadati</taxon>
        <taxon>Pseudomonadota</taxon>
        <taxon>Gammaproteobacteria</taxon>
        <taxon>Enterobacterales</taxon>
        <taxon>Enterobacteriaceae</taxon>
        <taxon>Escherichia</taxon>
    </lineage>
</organism>
<accession>A0A2X3K2Y1</accession>
<proteinExistence type="predicted"/>